<comment type="caution">
    <text evidence="3">The sequence shown here is derived from an EMBL/GenBank/DDBJ whole genome shotgun (WGS) entry which is preliminary data.</text>
</comment>
<feature type="compositionally biased region" description="Low complexity" evidence="1">
    <location>
        <begin position="91"/>
        <end position="111"/>
    </location>
</feature>
<evidence type="ECO:0000313" key="4">
    <source>
        <dbReference type="Proteomes" id="UP000237271"/>
    </source>
</evidence>
<gene>
    <name evidence="3" type="ORF">PHPALM_19458</name>
</gene>
<reference evidence="3 4" key="1">
    <citation type="journal article" date="2017" name="Genome Biol. Evol.">
        <title>Phytophthora megakarya and P. palmivora, closely related causal agents of cacao black pod rot, underwent increases in genome sizes and gene numbers by different mechanisms.</title>
        <authorList>
            <person name="Ali S.S."/>
            <person name="Shao J."/>
            <person name="Lary D.J."/>
            <person name="Kronmiller B."/>
            <person name="Shen D."/>
            <person name="Strem M.D."/>
            <person name="Amoako-Attah I."/>
            <person name="Akrofi A.Y."/>
            <person name="Begoude B.A."/>
            <person name="Ten Hoopen G.M."/>
            <person name="Coulibaly K."/>
            <person name="Kebe B.I."/>
            <person name="Melnick R.L."/>
            <person name="Guiltinan M.J."/>
            <person name="Tyler B.M."/>
            <person name="Meinhardt L.W."/>
            <person name="Bailey B.A."/>
        </authorList>
    </citation>
    <scope>NUCLEOTIDE SEQUENCE [LARGE SCALE GENOMIC DNA]</scope>
    <source>
        <strain evidence="4">sbr112.9</strain>
    </source>
</reference>
<protein>
    <submittedName>
        <fullName evidence="3">Zinc ion binding protein</fullName>
    </submittedName>
</protein>
<evidence type="ECO:0000256" key="2">
    <source>
        <dbReference type="SAM" id="Phobius"/>
    </source>
</evidence>
<sequence>MARATETTPLRGEQYASDALKRKRIIGITGAVVVIAAIIVILWLTLSGHSSKSPKAEVQATPEPTPALRTEAPVITELPTEAPTEAPPQAPTEAPAEPATEAPAEPDTDAPAQPPAEPDTEAPAQPPAEAPEHATAAAPADGKT</sequence>
<proteinExistence type="predicted"/>
<keyword evidence="2" id="KW-1133">Transmembrane helix</keyword>
<feature type="non-terminal residue" evidence="3">
    <location>
        <position position="144"/>
    </location>
</feature>
<dbReference type="Proteomes" id="UP000237271">
    <property type="component" value="Unassembled WGS sequence"/>
</dbReference>
<keyword evidence="4" id="KW-1185">Reference proteome</keyword>
<name>A0A2P4XHB7_9STRA</name>
<feature type="compositionally biased region" description="Low complexity" evidence="1">
    <location>
        <begin position="133"/>
        <end position="144"/>
    </location>
</feature>
<dbReference type="EMBL" id="NCKW01010879">
    <property type="protein sequence ID" value="POM64941.1"/>
    <property type="molecule type" value="Genomic_DNA"/>
</dbReference>
<dbReference type="OrthoDB" id="167904at2759"/>
<accession>A0A2P4XHB7</accession>
<feature type="region of interest" description="Disordered" evidence="1">
    <location>
        <begin position="50"/>
        <end position="144"/>
    </location>
</feature>
<keyword evidence="2" id="KW-0472">Membrane</keyword>
<evidence type="ECO:0000313" key="3">
    <source>
        <dbReference type="EMBL" id="POM64941.1"/>
    </source>
</evidence>
<feature type="transmembrane region" description="Helical" evidence="2">
    <location>
        <begin position="25"/>
        <end position="46"/>
    </location>
</feature>
<dbReference type="AlphaFoldDB" id="A0A2P4XHB7"/>
<organism evidence="3 4">
    <name type="scientific">Phytophthora palmivora</name>
    <dbReference type="NCBI Taxonomy" id="4796"/>
    <lineage>
        <taxon>Eukaryota</taxon>
        <taxon>Sar</taxon>
        <taxon>Stramenopiles</taxon>
        <taxon>Oomycota</taxon>
        <taxon>Peronosporomycetes</taxon>
        <taxon>Peronosporales</taxon>
        <taxon>Peronosporaceae</taxon>
        <taxon>Phytophthora</taxon>
    </lineage>
</organism>
<keyword evidence="2" id="KW-0812">Transmembrane</keyword>
<evidence type="ECO:0000256" key="1">
    <source>
        <dbReference type="SAM" id="MobiDB-lite"/>
    </source>
</evidence>